<proteinExistence type="predicted"/>
<accession>A0AA40KM19</accession>
<organism evidence="2 3">
    <name type="scientific">Melipona bicolor</name>
    <dbReference type="NCBI Taxonomy" id="60889"/>
    <lineage>
        <taxon>Eukaryota</taxon>
        <taxon>Metazoa</taxon>
        <taxon>Ecdysozoa</taxon>
        <taxon>Arthropoda</taxon>
        <taxon>Hexapoda</taxon>
        <taxon>Insecta</taxon>
        <taxon>Pterygota</taxon>
        <taxon>Neoptera</taxon>
        <taxon>Endopterygota</taxon>
        <taxon>Hymenoptera</taxon>
        <taxon>Apocrita</taxon>
        <taxon>Aculeata</taxon>
        <taxon>Apoidea</taxon>
        <taxon>Anthophila</taxon>
        <taxon>Apidae</taxon>
        <taxon>Melipona</taxon>
    </lineage>
</organism>
<feature type="compositionally biased region" description="Basic and acidic residues" evidence="1">
    <location>
        <begin position="72"/>
        <end position="81"/>
    </location>
</feature>
<comment type="caution">
    <text evidence="2">The sequence shown here is derived from an EMBL/GenBank/DDBJ whole genome shotgun (WGS) entry which is preliminary data.</text>
</comment>
<reference evidence="2" key="1">
    <citation type="submission" date="2021-10" db="EMBL/GenBank/DDBJ databases">
        <title>Melipona bicolor Genome sequencing and assembly.</title>
        <authorList>
            <person name="Araujo N.S."/>
            <person name="Arias M.C."/>
        </authorList>
    </citation>
    <scope>NUCLEOTIDE SEQUENCE</scope>
    <source>
        <strain evidence="2">USP_2M_L1-L4_2017</strain>
        <tissue evidence="2">Whole body</tissue>
    </source>
</reference>
<name>A0AA40KM19_9HYME</name>
<sequence length="145" mass="16982">MRLFFDEEEQRCYEFFGHADETPIHGERTGGKKEADKCQCIPLNTSRRSTIKPENLSITKRHRRRKYLASSLRKEREEGKQGRCSAEVVRKKTKDREKTLRAHLVEDRGVPRTWKQRERLKRGTASPRHFPDLNTAARTEHGGPV</sequence>
<protein>
    <submittedName>
        <fullName evidence="2">Uncharacterized protein</fullName>
    </submittedName>
</protein>
<evidence type="ECO:0000313" key="2">
    <source>
        <dbReference type="EMBL" id="KAK1125234.1"/>
    </source>
</evidence>
<feature type="region of interest" description="Disordered" evidence="1">
    <location>
        <begin position="108"/>
        <end position="145"/>
    </location>
</feature>
<gene>
    <name evidence="2" type="ORF">K0M31_005607</name>
</gene>
<dbReference type="Proteomes" id="UP001177670">
    <property type="component" value="Unassembled WGS sequence"/>
</dbReference>
<keyword evidence="3" id="KW-1185">Reference proteome</keyword>
<dbReference type="AlphaFoldDB" id="A0AA40KM19"/>
<evidence type="ECO:0000313" key="3">
    <source>
        <dbReference type="Proteomes" id="UP001177670"/>
    </source>
</evidence>
<feature type="region of interest" description="Disordered" evidence="1">
    <location>
        <begin position="72"/>
        <end position="95"/>
    </location>
</feature>
<evidence type="ECO:0000256" key="1">
    <source>
        <dbReference type="SAM" id="MobiDB-lite"/>
    </source>
</evidence>
<dbReference type="EMBL" id="JAHYIQ010000016">
    <property type="protein sequence ID" value="KAK1125234.1"/>
    <property type="molecule type" value="Genomic_DNA"/>
</dbReference>